<dbReference type="InterPro" id="IPR036291">
    <property type="entry name" value="NAD(P)-bd_dom_sf"/>
</dbReference>
<comment type="similarity">
    <text evidence="1 4">Belongs to the D-isomer specific 2-hydroxyacid dehydrogenase family.</text>
</comment>
<dbReference type="Proteomes" id="UP001501586">
    <property type="component" value="Unassembled WGS sequence"/>
</dbReference>
<evidence type="ECO:0000256" key="1">
    <source>
        <dbReference type="ARBA" id="ARBA00005854"/>
    </source>
</evidence>
<dbReference type="RefSeq" id="WP_236865314.1">
    <property type="nucleotide sequence ID" value="NZ_BAABAZ010000003.1"/>
</dbReference>
<dbReference type="PANTHER" id="PTHR42789:SF1">
    <property type="entry name" value="D-ISOMER SPECIFIC 2-HYDROXYACID DEHYDROGENASE FAMILY PROTEIN (AFU_ORTHOLOGUE AFUA_6G10090)"/>
    <property type="match status" value="1"/>
</dbReference>
<sequence>MAQSAPRTFYVSDPIHPEVLGELSRMGHVHLGFGDSAVDYRDVAAEVDAVLLRAENFDRAKIEMSPKLRIIARHGVGTDNVDIDAATASGVWVTTAPGSNSRAVAEHVFALLLSLARRVPFAAASTAAGHWTEAKPELVGFELHGRTLGLVGFGSISRMVTGIARGFGMQVIVHDPFVDDAQVQALAAESATLSEVLTRADVISLHLPLTSGTAHLIDSDALAAVKPGSVLINTSRGGVVDERALVEALRQGRLAAAALDVIEGESVDMRNPLAHSPIDHSEVPNLIVTPHVAGQTAEAFKAAGVQALAAIREALKGQRPAAAINNA</sequence>
<comment type="caution">
    <text evidence="7">The sequence shown here is derived from an EMBL/GenBank/DDBJ whole genome shotgun (WGS) entry which is preliminary data.</text>
</comment>
<evidence type="ECO:0000313" key="7">
    <source>
        <dbReference type="EMBL" id="GAA4282756.1"/>
    </source>
</evidence>
<keyword evidence="3" id="KW-0520">NAD</keyword>
<proteinExistence type="inferred from homology"/>
<keyword evidence="2 4" id="KW-0560">Oxidoreductase</keyword>
<dbReference type="CDD" id="cd12173">
    <property type="entry name" value="PGDH_4"/>
    <property type="match status" value="1"/>
</dbReference>
<name>A0ABP8EFS0_9MICO</name>
<dbReference type="Pfam" id="PF00389">
    <property type="entry name" value="2-Hacid_dh"/>
    <property type="match status" value="1"/>
</dbReference>
<organism evidence="7 8">
    <name type="scientific">Brevibacterium daeguense</name>
    <dbReference type="NCBI Taxonomy" id="909936"/>
    <lineage>
        <taxon>Bacteria</taxon>
        <taxon>Bacillati</taxon>
        <taxon>Actinomycetota</taxon>
        <taxon>Actinomycetes</taxon>
        <taxon>Micrococcales</taxon>
        <taxon>Brevibacteriaceae</taxon>
        <taxon>Brevibacterium</taxon>
    </lineage>
</organism>
<evidence type="ECO:0000259" key="5">
    <source>
        <dbReference type="Pfam" id="PF00389"/>
    </source>
</evidence>
<dbReference type="EMBL" id="BAABAZ010000003">
    <property type="protein sequence ID" value="GAA4282756.1"/>
    <property type="molecule type" value="Genomic_DNA"/>
</dbReference>
<evidence type="ECO:0000256" key="4">
    <source>
        <dbReference type="RuleBase" id="RU003719"/>
    </source>
</evidence>
<dbReference type="PROSITE" id="PS00671">
    <property type="entry name" value="D_2_HYDROXYACID_DH_3"/>
    <property type="match status" value="1"/>
</dbReference>
<dbReference type="InterPro" id="IPR006140">
    <property type="entry name" value="D-isomer_DH_NAD-bd"/>
</dbReference>
<dbReference type="SUPFAM" id="SSF51735">
    <property type="entry name" value="NAD(P)-binding Rossmann-fold domains"/>
    <property type="match status" value="1"/>
</dbReference>
<reference evidence="8" key="1">
    <citation type="journal article" date="2019" name="Int. J. Syst. Evol. Microbiol.">
        <title>The Global Catalogue of Microorganisms (GCM) 10K type strain sequencing project: providing services to taxonomists for standard genome sequencing and annotation.</title>
        <authorList>
            <consortium name="The Broad Institute Genomics Platform"/>
            <consortium name="The Broad Institute Genome Sequencing Center for Infectious Disease"/>
            <person name="Wu L."/>
            <person name="Ma J."/>
        </authorList>
    </citation>
    <scope>NUCLEOTIDE SEQUENCE [LARGE SCALE GENOMIC DNA]</scope>
    <source>
        <strain evidence="8">JCM 17458</strain>
    </source>
</reference>
<feature type="domain" description="D-isomer specific 2-hydroxyacid dehydrogenase NAD-binding" evidence="6">
    <location>
        <begin position="109"/>
        <end position="293"/>
    </location>
</feature>
<dbReference type="InterPro" id="IPR029753">
    <property type="entry name" value="D-isomer_DH_CS"/>
</dbReference>
<dbReference type="Pfam" id="PF02826">
    <property type="entry name" value="2-Hacid_dh_C"/>
    <property type="match status" value="1"/>
</dbReference>
<evidence type="ECO:0000256" key="2">
    <source>
        <dbReference type="ARBA" id="ARBA00023002"/>
    </source>
</evidence>
<evidence type="ECO:0000313" key="8">
    <source>
        <dbReference type="Proteomes" id="UP001501586"/>
    </source>
</evidence>
<dbReference type="InterPro" id="IPR006139">
    <property type="entry name" value="D-isomer_2_OHA_DH_cat_dom"/>
</dbReference>
<accession>A0ABP8EFS0</accession>
<dbReference type="InterPro" id="IPR050857">
    <property type="entry name" value="D-2-hydroxyacid_DH"/>
</dbReference>
<evidence type="ECO:0008006" key="9">
    <source>
        <dbReference type="Google" id="ProtNLM"/>
    </source>
</evidence>
<gene>
    <name evidence="7" type="ORF">GCM10022261_02870</name>
</gene>
<protein>
    <recommendedName>
        <fullName evidence="9">D-3-phosphoglycerate dehydrogenase</fullName>
    </recommendedName>
</protein>
<dbReference type="SUPFAM" id="SSF52283">
    <property type="entry name" value="Formate/glycerate dehydrogenase catalytic domain-like"/>
    <property type="match status" value="1"/>
</dbReference>
<keyword evidence="8" id="KW-1185">Reference proteome</keyword>
<dbReference type="Gene3D" id="3.40.50.720">
    <property type="entry name" value="NAD(P)-binding Rossmann-like Domain"/>
    <property type="match status" value="2"/>
</dbReference>
<dbReference type="PROSITE" id="PS00670">
    <property type="entry name" value="D_2_HYDROXYACID_DH_2"/>
    <property type="match status" value="1"/>
</dbReference>
<evidence type="ECO:0000259" key="6">
    <source>
        <dbReference type="Pfam" id="PF02826"/>
    </source>
</evidence>
<feature type="domain" description="D-isomer specific 2-hydroxyacid dehydrogenase catalytic" evidence="5">
    <location>
        <begin position="11"/>
        <end position="325"/>
    </location>
</feature>
<evidence type="ECO:0000256" key="3">
    <source>
        <dbReference type="ARBA" id="ARBA00023027"/>
    </source>
</evidence>
<dbReference type="PANTHER" id="PTHR42789">
    <property type="entry name" value="D-ISOMER SPECIFIC 2-HYDROXYACID DEHYDROGENASE FAMILY PROTEIN (AFU_ORTHOLOGUE AFUA_6G10090)"/>
    <property type="match status" value="1"/>
</dbReference>